<evidence type="ECO:0000313" key="2">
    <source>
        <dbReference type="EMBL" id="CCO07872.1"/>
    </source>
</evidence>
<comment type="caution">
    <text evidence="2">The sequence shown here is derived from an EMBL/GenBank/DDBJ whole genome shotgun (WGS) entry which is preliminary data.</text>
</comment>
<dbReference type="SUPFAM" id="SSF53098">
    <property type="entry name" value="Ribonuclease H-like"/>
    <property type="match status" value="1"/>
</dbReference>
<dbReference type="eggNOG" id="COG4584">
    <property type="taxonomic scope" value="Bacteria"/>
</dbReference>
<dbReference type="AlphaFoldDB" id="K8DYG0"/>
<dbReference type="PANTHER" id="PTHR35004">
    <property type="entry name" value="TRANSPOSASE RV3428C-RELATED"/>
    <property type="match status" value="1"/>
</dbReference>
<dbReference type="EMBL" id="CAOS01000007">
    <property type="protein sequence ID" value="CCO07872.1"/>
    <property type="molecule type" value="Genomic_DNA"/>
</dbReference>
<keyword evidence="3" id="KW-1185">Reference proteome</keyword>
<dbReference type="InterPro" id="IPR012337">
    <property type="entry name" value="RNaseH-like_sf"/>
</dbReference>
<dbReference type="STRING" id="1121428.DESHY_150115"/>
<protein>
    <submittedName>
        <fullName evidence="2">Transposase</fullName>
    </submittedName>
</protein>
<dbReference type="GO" id="GO:0003676">
    <property type="term" value="F:nucleic acid binding"/>
    <property type="evidence" value="ECO:0007669"/>
    <property type="project" value="InterPro"/>
</dbReference>
<dbReference type="Proteomes" id="UP000009315">
    <property type="component" value="Unassembled WGS sequence"/>
</dbReference>
<dbReference type="GO" id="GO:0015074">
    <property type="term" value="P:DNA integration"/>
    <property type="evidence" value="ECO:0007669"/>
    <property type="project" value="InterPro"/>
</dbReference>
<evidence type="ECO:0000259" key="1">
    <source>
        <dbReference type="PROSITE" id="PS50994"/>
    </source>
</evidence>
<dbReference type="InterPro" id="IPR036397">
    <property type="entry name" value="RNaseH_sf"/>
</dbReference>
<name>K8DYG0_9FIRM</name>
<dbReference type="PROSITE" id="PS50994">
    <property type="entry name" value="INTEGRASE"/>
    <property type="match status" value="1"/>
</dbReference>
<organism evidence="2 3">
    <name type="scientific">Desulforamulus hydrothermalis Lam5 = DSM 18033</name>
    <dbReference type="NCBI Taxonomy" id="1121428"/>
    <lineage>
        <taxon>Bacteria</taxon>
        <taxon>Bacillati</taxon>
        <taxon>Bacillota</taxon>
        <taxon>Clostridia</taxon>
        <taxon>Eubacteriales</taxon>
        <taxon>Peptococcaceae</taxon>
        <taxon>Desulforamulus</taxon>
    </lineage>
</organism>
<accession>K8DYG0</accession>
<dbReference type="RefSeq" id="WP_008410965.1">
    <property type="nucleotide sequence ID" value="NZ_CAOS01000007.1"/>
</dbReference>
<reference evidence="2 3" key="1">
    <citation type="journal article" date="2013" name="Genome Announc.">
        <title>Genome Sequence of the Sulfate-Reducing Bacterium Desulfotomaculum hydrothermale Lam5(T).</title>
        <authorList>
            <person name="Amin O."/>
            <person name="Fardeau M.L."/>
            <person name="Valette O."/>
            <person name="Hirschler-Rea A."/>
            <person name="Barbe V."/>
            <person name="Medigue C."/>
            <person name="Vacherie B."/>
            <person name="Ollivier B."/>
            <person name="Bertin P.N."/>
            <person name="Dolla A."/>
        </authorList>
    </citation>
    <scope>NUCLEOTIDE SEQUENCE [LARGE SCALE GENOMIC DNA]</scope>
    <source>
        <strain evidence="3">Lam5 / DSM 18033</strain>
    </source>
</reference>
<gene>
    <name evidence="2" type="ORF">DESHY_150115</name>
</gene>
<proteinExistence type="predicted"/>
<dbReference type="InterPro" id="IPR001584">
    <property type="entry name" value="Integrase_cat-core"/>
</dbReference>
<sequence length="200" mass="23435">MTINKYVAWLDRPFTTADVIQIHENAFAYFGGMTKEIVYDQDHLILVSENYGDLIMTHEFAAYAKKRGFQIYMCRKQDPESKGRIENVVGYVKKNFAKHRMFFNLDKLNEDCLAWLERTGNGKKHNTTKKIPAEVFVLEKQHLRPVLEKMEISCTNSITRRVRKDNTVWYNGNRYSVPLAVKPPIIRVFIPKSSFSIVFY</sequence>
<dbReference type="Gene3D" id="3.30.420.10">
    <property type="entry name" value="Ribonuclease H-like superfamily/Ribonuclease H"/>
    <property type="match status" value="1"/>
</dbReference>
<feature type="domain" description="Integrase catalytic" evidence="1">
    <location>
        <begin position="1"/>
        <end position="140"/>
    </location>
</feature>
<evidence type="ECO:0000313" key="3">
    <source>
        <dbReference type="Proteomes" id="UP000009315"/>
    </source>
</evidence>